<evidence type="ECO:0000256" key="1">
    <source>
        <dbReference type="SAM" id="MobiDB-lite"/>
    </source>
</evidence>
<keyword evidence="2" id="KW-0812">Transmembrane</keyword>
<feature type="region of interest" description="Disordered" evidence="1">
    <location>
        <begin position="90"/>
        <end position="324"/>
    </location>
</feature>
<gene>
    <name evidence="4" type="ORF">WJX74_004560</name>
</gene>
<comment type="caution">
    <text evidence="4">The sequence shown here is derived from an EMBL/GenBank/DDBJ whole genome shotgun (WGS) entry which is preliminary data.</text>
</comment>
<feature type="compositionally biased region" description="Basic and acidic residues" evidence="1">
    <location>
        <begin position="240"/>
        <end position="268"/>
    </location>
</feature>
<accession>A0AAW1Q298</accession>
<feature type="transmembrane region" description="Helical" evidence="2">
    <location>
        <begin position="31"/>
        <end position="52"/>
    </location>
</feature>
<evidence type="ECO:0000313" key="4">
    <source>
        <dbReference type="EMBL" id="KAK9816114.1"/>
    </source>
</evidence>
<evidence type="ECO:0000256" key="3">
    <source>
        <dbReference type="SAM" id="SignalP"/>
    </source>
</evidence>
<dbReference type="EMBL" id="JALJOS010000091">
    <property type="protein sequence ID" value="KAK9816114.1"/>
    <property type="molecule type" value="Genomic_DNA"/>
</dbReference>
<evidence type="ECO:0008006" key="6">
    <source>
        <dbReference type="Google" id="ProtNLM"/>
    </source>
</evidence>
<evidence type="ECO:0000313" key="5">
    <source>
        <dbReference type="Proteomes" id="UP001438707"/>
    </source>
</evidence>
<feature type="compositionally biased region" description="Basic and acidic residues" evidence="1">
    <location>
        <begin position="123"/>
        <end position="153"/>
    </location>
</feature>
<feature type="signal peptide" evidence="3">
    <location>
        <begin position="1"/>
        <end position="25"/>
    </location>
</feature>
<feature type="compositionally biased region" description="Low complexity" evidence="1">
    <location>
        <begin position="216"/>
        <end position="229"/>
    </location>
</feature>
<sequence length="324" mass="33946">MGLLSRRQLFLVFLLLTLIDATTLAREARPVAWSVGAGVAGLAVLLDVWLLWRLAWLTPAEMPDPSFAAGDADQPAGHARVAVVLVGRESGVVQQPDREKKRGEGVEDDGDTGVGHEGGSGQREADPARAEREGREGGAGVEDGRPHLPEGHKMSVPRGPGHGRADGARGPHGVRDHAHAPQEPVGAVRRPPGERRDVPEPGGGLLRQGQRGGDGAPPVGAPPEGAQVARDGPAQQAAVDGDRGRRADAEPKPAADRRGRSHVARDPHGAVLRRGVGGGPLRRLGRRPPAGREVPRARGDRHRQGGLARQDVAAAGTEEVGFVR</sequence>
<keyword evidence="2" id="KW-0472">Membrane</keyword>
<feature type="compositionally biased region" description="Gly residues" evidence="1">
    <location>
        <begin position="112"/>
        <end position="121"/>
    </location>
</feature>
<proteinExistence type="predicted"/>
<feature type="chain" id="PRO_5043329415" description="Secreted protein" evidence="3">
    <location>
        <begin position="26"/>
        <end position="324"/>
    </location>
</feature>
<keyword evidence="5" id="KW-1185">Reference proteome</keyword>
<feature type="compositionally biased region" description="Gly residues" evidence="1">
    <location>
        <begin position="201"/>
        <end position="215"/>
    </location>
</feature>
<keyword evidence="3" id="KW-0732">Signal</keyword>
<reference evidence="4 5" key="1">
    <citation type="journal article" date="2024" name="Nat. Commun.">
        <title>Phylogenomics reveals the evolutionary origins of lichenization in chlorophyte algae.</title>
        <authorList>
            <person name="Puginier C."/>
            <person name="Libourel C."/>
            <person name="Otte J."/>
            <person name="Skaloud P."/>
            <person name="Haon M."/>
            <person name="Grisel S."/>
            <person name="Petersen M."/>
            <person name="Berrin J.G."/>
            <person name="Delaux P.M."/>
            <person name="Dal Grande F."/>
            <person name="Keller J."/>
        </authorList>
    </citation>
    <scope>NUCLEOTIDE SEQUENCE [LARGE SCALE GENOMIC DNA]</scope>
    <source>
        <strain evidence="4 5">SAG 2145</strain>
    </source>
</reference>
<organism evidence="4 5">
    <name type="scientific">Apatococcus lobatus</name>
    <dbReference type="NCBI Taxonomy" id="904363"/>
    <lineage>
        <taxon>Eukaryota</taxon>
        <taxon>Viridiplantae</taxon>
        <taxon>Chlorophyta</taxon>
        <taxon>core chlorophytes</taxon>
        <taxon>Trebouxiophyceae</taxon>
        <taxon>Chlorellales</taxon>
        <taxon>Chlorellaceae</taxon>
        <taxon>Apatococcus</taxon>
    </lineage>
</organism>
<evidence type="ECO:0000256" key="2">
    <source>
        <dbReference type="SAM" id="Phobius"/>
    </source>
</evidence>
<name>A0AAW1Q298_9CHLO</name>
<feature type="compositionally biased region" description="Basic and acidic residues" evidence="1">
    <location>
        <begin position="96"/>
        <end position="105"/>
    </location>
</feature>
<feature type="compositionally biased region" description="Basic and acidic residues" evidence="1">
    <location>
        <begin position="163"/>
        <end position="180"/>
    </location>
</feature>
<dbReference type="AlphaFoldDB" id="A0AAW1Q298"/>
<keyword evidence="2" id="KW-1133">Transmembrane helix</keyword>
<protein>
    <recommendedName>
        <fullName evidence="6">Secreted protein</fullName>
    </recommendedName>
</protein>
<dbReference type="Proteomes" id="UP001438707">
    <property type="component" value="Unassembled WGS sequence"/>
</dbReference>